<keyword evidence="1" id="KW-0472">Membrane</keyword>
<proteinExistence type="predicted"/>
<sequence>MALWATLDTFDLLSILRFYVDIEVALGGMRCDLWALMLPITPILAAIMLTTWYLGHGRPWFDPSWWFSSRAREPASHPSQLVVPVQGSQQAKLPARRLPQATVTCARINKRIKTHSVCWGPSSFRAIGEAHSTSIIQSRQVQKVVSTQVLEWPNDLPAPGIPMMLQADFRSALWFLELIQLEENMQGNGWRG</sequence>
<name>A0A8H6LZ50_9AGAR</name>
<keyword evidence="1" id="KW-0812">Transmembrane</keyword>
<protein>
    <submittedName>
        <fullName evidence="2">Uncharacterized protein</fullName>
    </submittedName>
</protein>
<accession>A0A8H6LZ50</accession>
<keyword evidence="1" id="KW-1133">Transmembrane helix</keyword>
<dbReference type="AlphaFoldDB" id="A0A8H6LZ50"/>
<gene>
    <name evidence="2" type="ORF">DFP72DRAFT_852587</name>
</gene>
<feature type="transmembrane region" description="Helical" evidence="1">
    <location>
        <begin position="33"/>
        <end position="54"/>
    </location>
</feature>
<dbReference type="EMBL" id="JACGCI010000063">
    <property type="protein sequence ID" value="KAF6749448.1"/>
    <property type="molecule type" value="Genomic_DNA"/>
</dbReference>
<dbReference type="Proteomes" id="UP000521943">
    <property type="component" value="Unassembled WGS sequence"/>
</dbReference>
<organism evidence="2 3">
    <name type="scientific">Ephemerocybe angulata</name>
    <dbReference type="NCBI Taxonomy" id="980116"/>
    <lineage>
        <taxon>Eukaryota</taxon>
        <taxon>Fungi</taxon>
        <taxon>Dikarya</taxon>
        <taxon>Basidiomycota</taxon>
        <taxon>Agaricomycotina</taxon>
        <taxon>Agaricomycetes</taxon>
        <taxon>Agaricomycetidae</taxon>
        <taxon>Agaricales</taxon>
        <taxon>Agaricineae</taxon>
        <taxon>Psathyrellaceae</taxon>
        <taxon>Ephemerocybe</taxon>
    </lineage>
</organism>
<evidence type="ECO:0000256" key="1">
    <source>
        <dbReference type="SAM" id="Phobius"/>
    </source>
</evidence>
<reference evidence="2 3" key="1">
    <citation type="submission" date="2020-07" db="EMBL/GenBank/DDBJ databases">
        <title>Comparative genomics of pyrophilous fungi reveals a link between fire events and developmental genes.</title>
        <authorList>
            <consortium name="DOE Joint Genome Institute"/>
            <person name="Steindorff A.S."/>
            <person name="Carver A."/>
            <person name="Calhoun S."/>
            <person name="Stillman K."/>
            <person name="Liu H."/>
            <person name="Lipzen A."/>
            <person name="Pangilinan J."/>
            <person name="Labutti K."/>
            <person name="Bruns T.D."/>
            <person name="Grigoriev I.V."/>
        </authorList>
    </citation>
    <scope>NUCLEOTIDE SEQUENCE [LARGE SCALE GENOMIC DNA]</scope>
    <source>
        <strain evidence="2 3">CBS 144469</strain>
    </source>
</reference>
<keyword evidence="3" id="KW-1185">Reference proteome</keyword>
<evidence type="ECO:0000313" key="3">
    <source>
        <dbReference type="Proteomes" id="UP000521943"/>
    </source>
</evidence>
<comment type="caution">
    <text evidence="2">The sequence shown here is derived from an EMBL/GenBank/DDBJ whole genome shotgun (WGS) entry which is preliminary data.</text>
</comment>
<evidence type="ECO:0000313" key="2">
    <source>
        <dbReference type="EMBL" id="KAF6749448.1"/>
    </source>
</evidence>